<dbReference type="InterPro" id="IPR029062">
    <property type="entry name" value="Class_I_gatase-like"/>
</dbReference>
<dbReference type="InterPro" id="IPR006221">
    <property type="entry name" value="TrpG/PapA_dom"/>
</dbReference>
<dbReference type="CDD" id="cd01743">
    <property type="entry name" value="GATase1_Anthranilate_Synthase"/>
    <property type="match status" value="1"/>
</dbReference>
<dbReference type="FunFam" id="3.40.50.880:FF:000003">
    <property type="entry name" value="Anthranilate synthase component II"/>
    <property type="match status" value="1"/>
</dbReference>
<evidence type="ECO:0000256" key="1">
    <source>
        <dbReference type="ARBA" id="ARBA00022962"/>
    </source>
</evidence>
<dbReference type="OrthoDB" id="9786812at2"/>
<dbReference type="GO" id="GO:0005829">
    <property type="term" value="C:cytosol"/>
    <property type="evidence" value="ECO:0007669"/>
    <property type="project" value="TreeGrafter"/>
</dbReference>
<dbReference type="PRINTS" id="PR00096">
    <property type="entry name" value="GATASE"/>
</dbReference>
<evidence type="ECO:0000313" key="4">
    <source>
        <dbReference type="Proteomes" id="UP000307999"/>
    </source>
</evidence>
<feature type="domain" description="Glutamine amidotransferase" evidence="2">
    <location>
        <begin position="3"/>
        <end position="190"/>
    </location>
</feature>
<organism evidence="3 4">
    <name type="scientific">Thalassotalea mangrovi</name>
    <dbReference type="NCBI Taxonomy" id="2572245"/>
    <lineage>
        <taxon>Bacteria</taxon>
        <taxon>Pseudomonadati</taxon>
        <taxon>Pseudomonadota</taxon>
        <taxon>Gammaproteobacteria</taxon>
        <taxon>Alteromonadales</taxon>
        <taxon>Colwelliaceae</taxon>
        <taxon>Thalassotalea</taxon>
    </lineage>
</organism>
<keyword evidence="1" id="KW-0315">Glutamine amidotransferase</keyword>
<dbReference type="SUPFAM" id="SSF52317">
    <property type="entry name" value="Class I glutamine amidotransferase-like"/>
    <property type="match status" value="1"/>
</dbReference>
<dbReference type="Pfam" id="PF00117">
    <property type="entry name" value="GATase"/>
    <property type="match status" value="1"/>
</dbReference>
<dbReference type="PROSITE" id="PS51273">
    <property type="entry name" value="GATASE_TYPE_1"/>
    <property type="match status" value="1"/>
</dbReference>
<dbReference type="PRINTS" id="PR00099">
    <property type="entry name" value="CPSGATASE"/>
</dbReference>
<comment type="caution">
    <text evidence="3">The sequence shown here is derived from an EMBL/GenBank/DDBJ whole genome shotgun (WGS) entry which is preliminary data.</text>
</comment>
<dbReference type="AlphaFoldDB" id="A0A4U1B2Z2"/>
<protein>
    <submittedName>
        <fullName evidence="3">Aminodeoxychorismate/anthranilate synthase component II</fullName>
    </submittedName>
</protein>
<dbReference type="PANTHER" id="PTHR43418:SF4">
    <property type="entry name" value="MULTIFUNCTIONAL TRYPTOPHAN BIOSYNTHESIS PROTEIN"/>
    <property type="match status" value="1"/>
</dbReference>
<dbReference type="GO" id="GO:0004049">
    <property type="term" value="F:anthranilate synthase activity"/>
    <property type="evidence" value="ECO:0007669"/>
    <property type="project" value="TreeGrafter"/>
</dbReference>
<name>A0A4U1B2Z2_9GAMM</name>
<keyword evidence="4" id="KW-1185">Reference proteome</keyword>
<gene>
    <name evidence="3" type="ORF">E8M12_13370</name>
</gene>
<dbReference type="NCBIfam" id="TIGR00566">
    <property type="entry name" value="trpG_papA"/>
    <property type="match status" value="1"/>
</dbReference>
<sequence length="197" mass="21861">MLLMIDNYDSFTFNLVHYFQQLGQKVVTIRNDEISVSQVAQLQPDYIVISPGPGDPDSAGVSLKIIEQFAGDIPLLGVCLGHQSIAQSYGGKVSRARSVMHGKTSKITHQQKGLFRELSNPLTVTRYHSLIVETENFPDELEITAWTESDTGGIDEIMALQHKTLPIYGVQFHPESILTHQGLSLLENFLNANKRPG</sequence>
<dbReference type="PANTHER" id="PTHR43418">
    <property type="entry name" value="MULTIFUNCTIONAL TRYPTOPHAN BIOSYNTHESIS PROTEIN-RELATED"/>
    <property type="match status" value="1"/>
</dbReference>
<dbReference type="PRINTS" id="PR00097">
    <property type="entry name" value="ANTSNTHASEII"/>
</dbReference>
<dbReference type="Gene3D" id="3.40.50.880">
    <property type="match status" value="1"/>
</dbReference>
<evidence type="ECO:0000313" key="3">
    <source>
        <dbReference type="EMBL" id="TKB43961.1"/>
    </source>
</evidence>
<dbReference type="EMBL" id="SWDB01000032">
    <property type="protein sequence ID" value="TKB43961.1"/>
    <property type="molecule type" value="Genomic_DNA"/>
</dbReference>
<dbReference type="RefSeq" id="WP_136736763.1">
    <property type="nucleotide sequence ID" value="NZ_SWDB01000032.1"/>
</dbReference>
<dbReference type="InterPro" id="IPR017926">
    <property type="entry name" value="GATASE"/>
</dbReference>
<evidence type="ECO:0000259" key="2">
    <source>
        <dbReference type="Pfam" id="PF00117"/>
    </source>
</evidence>
<reference evidence="3 4" key="1">
    <citation type="submission" date="2019-04" db="EMBL/GenBank/DDBJ databases">
        <title>Thalassotalea guangxiensis sp. nov., isolated from sediment of the coastal wetland.</title>
        <authorList>
            <person name="Zheng S."/>
            <person name="Zhang D."/>
        </authorList>
    </citation>
    <scope>NUCLEOTIDE SEQUENCE [LARGE SCALE GENOMIC DNA]</scope>
    <source>
        <strain evidence="3 4">ZS-4</strain>
    </source>
</reference>
<dbReference type="GO" id="GO:0000162">
    <property type="term" value="P:L-tryptophan biosynthetic process"/>
    <property type="evidence" value="ECO:0007669"/>
    <property type="project" value="TreeGrafter"/>
</dbReference>
<dbReference type="InterPro" id="IPR050472">
    <property type="entry name" value="Anth_synth/Amidotransfase"/>
</dbReference>
<proteinExistence type="predicted"/>
<accession>A0A4U1B2Z2</accession>
<dbReference type="Proteomes" id="UP000307999">
    <property type="component" value="Unassembled WGS sequence"/>
</dbReference>